<name>G1WGB1_9ACTN</name>
<sequence>MPIAPDQPISTSNLKAAMQAAENKWGGVSQKLECSTTV</sequence>
<proteinExistence type="predicted"/>
<gene>
    <name evidence="1" type="ORF">HMPREF9452_00374</name>
</gene>
<reference evidence="1 2" key="1">
    <citation type="submission" date="2011-06" db="EMBL/GenBank/DDBJ databases">
        <title>The Genome Sequence of Collinsella tanakaei YIT 12063.</title>
        <authorList>
            <consortium name="The Broad Institute Genome Sequencing Platform"/>
            <person name="Earl A."/>
            <person name="Ward D."/>
            <person name="Feldgarden M."/>
            <person name="Gevers D."/>
            <person name="Morotomi M."/>
            <person name="Young S.K."/>
            <person name="Zeng Q."/>
            <person name="Gargeya S."/>
            <person name="Fitzgerald M."/>
            <person name="Haas B."/>
            <person name="Abouelleil A."/>
            <person name="Alvarado L."/>
            <person name="Arachchi H.M."/>
            <person name="Berlin A."/>
            <person name="Brown A."/>
            <person name="Chapman S.B."/>
            <person name="Chen Z."/>
            <person name="Dunbar C."/>
            <person name="Freedman E."/>
            <person name="Gearin G."/>
            <person name="Gellesch M."/>
            <person name="Goldberg J."/>
            <person name="Griggs A."/>
            <person name="Gujja S."/>
            <person name="Heiman D."/>
            <person name="Howarth C."/>
            <person name="Larson L."/>
            <person name="Lui A."/>
            <person name="MacDonald P.J.P."/>
            <person name="Mehta T."/>
            <person name="Montmayeur A."/>
            <person name="Murphy C."/>
            <person name="Neiman D."/>
            <person name="Pearson M."/>
            <person name="Priest M."/>
            <person name="Roberts A."/>
            <person name="Saif S."/>
            <person name="Shea T."/>
            <person name="Shenoy N."/>
            <person name="Sisk P."/>
            <person name="Stolte C."/>
            <person name="Sykes S."/>
            <person name="Wortman J."/>
            <person name="Nusbaum C."/>
            <person name="Birren B."/>
        </authorList>
    </citation>
    <scope>NUCLEOTIDE SEQUENCE [LARGE SCALE GENOMIC DNA]</scope>
    <source>
        <strain evidence="1 2">YIT 12063</strain>
    </source>
</reference>
<keyword evidence="2" id="KW-1185">Reference proteome</keyword>
<dbReference type="Proteomes" id="UP000004830">
    <property type="component" value="Unassembled WGS sequence"/>
</dbReference>
<accession>G1WGB1</accession>
<evidence type="ECO:0000313" key="1">
    <source>
        <dbReference type="EMBL" id="EGX67362.1"/>
    </source>
</evidence>
<comment type="caution">
    <text evidence="1">The sequence shown here is derived from an EMBL/GenBank/DDBJ whole genome shotgun (WGS) entry which is preliminary data.</text>
</comment>
<dbReference type="AlphaFoldDB" id="G1WGB1"/>
<protein>
    <submittedName>
        <fullName evidence="1">Uncharacterized protein</fullName>
    </submittedName>
</protein>
<dbReference type="EMBL" id="ADLS01000006">
    <property type="protein sequence ID" value="EGX67362.1"/>
    <property type="molecule type" value="Genomic_DNA"/>
</dbReference>
<evidence type="ECO:0000313" key="2">
    <source>
        <dbReference type="Proteomes" id="UP000004830"/>
    </source>
</evidence>
<dbReference type="HOGENOM" id="CLU_3326870_0_0_11"/>
<organism evidence="1 2">
    <name type="scientific">Collinsella tanakaei YIT 12063</name>
    <dbReference type="NCBI Taxonomy" id="742742"/>
    <lineage>
        <taxon>Bacteria</taxon>
        <taxon>Bacillati</taxon>
        <taxon>Actinomycetota</taxon>
        <taxon>Coriobacteriia</taxon>
        <taxon>Coriobacteriales</taxon>
        <taxon>Coriobacteriaceae</taxon>
        <taxon>Collinsella</taxon>
    </lineage>
</organism>